<organism evidence="2 3">
    <name type="scientific">Cerrena zonata</name>
    <dbReference type="NCBI Taxonomy" id="2478898"/>
    <lineage>
        <taxon>Eukaryota</taxon>
        <taxon>Fungi</taxon>
        <taxon>Dikarya</taxon>
        <taxon>Basidiomycota</taxon>
        <taxon>Agaricomycotina</taxon>
        <taxon>Agaricomycetes</taxon>
        <taxon>Polyporales</taxon>
        <taxon>Cerrenaceae</taxon>
        <taxon>Cerrena</taxon>
    </lineage>
</organism>
<dbReference type="GO" id="GO:0016747">
    <property type="term" value="F:acyltransferase activity, transferring groups other than amino-acyl groups"/>
    <property type="evidence" value="ECO:0007669"/>
    <property type="project" value="InterPro"/>
</dbReference>
<dbReference type="Proteomes" id="UP001385951">
    <property type="component" value="Unassembled WGS sequence"/>
</dbReference>
<sequence>MLTTDRLILRAYRESEMEEIFEFSNTYKVQLTTNPFFVAPTTPKSKDGLKGAFDISTFNAIIALKEDPDKPLGFVMVSIRSREVKNRNGLLGICIREGYWDKGYGTEAMSFVVDYSFRALAMHRLSLEVYDINGRAIAVYERVGFVKEAVKRKNNWIEGKWRDTILMGITEDEWKGRVQKGEHVKYLSG</sequence>
<evidence type="ECO:0000313" key="3">
    <source>
        <dbReference type="Proteomes" id="UP001385951"/>
    </source>
</evidence>
<evidence type="ECO:0000313" key="2">
    <source>
        <dbReference type="EMBL" id="KAK7690398.1"/>
    </source>
</evidence>
<proteinExistence type="predicted"/>
<keyword evidence="3" id="KW-1185">Reference proteome</keyword>
<feature type="domain" description="N-acetyltransferase" evidence="1">
    <location>
        <begin position="7"/>
        <end position="172"/>
    </location>
</feature>
<dbReference type="PANTHER" id="PTHR43415:SF3">
    <property type="entry name" value="GNAT-FAMILY ACETYLTRANSFERASE"/>
    <property type="match status" value="1"/>
</dbReference>
<protein>
    <recommendedName>
        <fullName evidence="1">N-acetyltransferase domain-containing protein</fullName>
    </recommendedName>
</protein>
<evidence type="ECO:0000259" key="1">
    <source>
        <dbReference type="PROSITE" id="PS51186"/>
    </source>
</evidence>
<dbReference type="EMBL" id="JASBNA010000007">
    <property type="protein sequence ID" value="KAK7690398.1"/>
    <property type="molecule type" value="Genomic_DNA"/>
</dbReference>
<accession>A0AAW0G9S9</accession>
<dbReference type="PROSITE" id="PS51186">
    <property type="entry name" value="GNAT"/>
    <property type="match status" value="1"/>
</dbReference>
<reference evidence="2 3" key="1">
    <citation type="submission" date="2022-09" db="EMBL/GenBank/DDBJ databases">
        <authorList>
            <person name="Palmer J.M."/>
        </authorList>
    </citation>
    <scope>NUCLEOTIDE SEQUENCE [LARGE SCALE GENOMIC DNA]</scope>
    <source>
        <strain evidence="2 3">DSM 7382</strain>
    </source>
</reference>
<dbReference type="Gene3D" id="3.40.630.30">
    <property type="match status" value="1"/>
</dbReference>
<gene>
    <name evidence="2" type="ORF">QCA50_007056</name>
</gene>
<dbReference type="PANTHER" id="PTHR43415">
    <property type="entry name" value="SPERMIDINE N(1)-ACETYLTRANSFERASE"/>
    <property type="match status" value="1"/>
</dbReference>
<dbReference type="Pfam" id="PF13302">
    <property type="entry name" value="Acetyltransf_3"/>
    <property type="match status" value="1"/>
</dbReference>
<name>A0AAW0G9S9_9APHY</name>
<dbReference type="InterPro" id="IPR016181">
    <property type="entry name" value="Acyl_CoA_acyltransferase"/>
</dbReference>
<comment type="caution">
    <text evidence="2">The sequence shown here is derived from an EMBL/GenBank/DDBJ whole genome shotgun (WGS) entry which is preliminary data.</text>
</comment>
<dbReference type="InterPro" id="IPR000182">
    <property type="entry name" value="GNAT_dom"/>
</dbReference>
<dbReference type="SUPFAM" id="SSF55729">
    <property type="entry name" value="Acyl-CoA N-acyltransferases (Nat)"/>
    <property type="match status" value="1"/>
</dbReference>
<dbReference type="AlphaFoldDB" id="A0AAW0G9S9"/>